<protein>
    <recommendedName>
        <fullName evidence="1">RNA-directed DNA polymerase</fullName>
        <ecNumber evidence="1">2.7.7.49</ecNumber>
    </recommendedName>
</protein>
<evidence type="ECO:0000256" key="2">
    <source>
        <dbReference type="ARBA" id="ARBA00022679"/>
    </source>
</evidence>
<dbReference type="Gene3D" id="3.10.20.370">
    <property type="match status" value="1"/>
</dbReference>
<dbReference type="InterPro" id="IPR001584">
    <property type="entry name" value="Integrase_cat-core"/>
</dbReference>
<dbReference type="PANTHER" id="PTHR37984:SF5">
    <property type="entry name" value="PROTEIN NYNRIN-LIKE"/>
    <property type="match status" value="1"/>
</dbReference>
<dbReference type="GO" id="GO:0003676">
    <property type="term" value="F:nucleic acid binding"/>
    <property type="evidence" value="ECO:0007669"/>
    <property type="project" value="InterPro"/>
</dbReference>
<dbReference type="InterPro" id="IPR036397">
    <property type="entry name" value="RNaseH_sf"/>
</dbReference>
<evidence type="ECO:0000256" key="1">
    <source>
        <dbReference type="ARBA" id="ARBA00012493"/>
    </source>
</evidence>
<name>A0AAD9RFX6_9HYME</name>
<dbReference type="SUPFAM" id="SSF53098">
    <property type="entry name" value="Ribonuclease H-like"/>
    <property type="match status" value="1"/>
</dbReference>
<dbReference type="InterPro" id="IPR021109">
    <property type="entry name" value="Peptidase_aspartic_dom_sf"/>
</dbReference>
<keyword evidence="3" id="KW-0548">Nucleotidyltransferase</keyword>
<dbReference type="GO" id="GO:0003964">
    <property type="term" value="F:RNA-directed DNA polymerase activity"/>
    <property type="evidence" value="ECO:0007669"/>
    <property type="project" value="UniProtKB-KW"/>
</dbReference>
<keyword evidence="6" id="KW-0695">RNA-directed DNA polymerase</keyword>
<dbReference type="InterPro" id="IPR041588">
    <property type="entry name" value="Integrase_H2C2"/>
</dbReference>
<feature type="domain" description="Integrase catalytic" evidence="8">
    <location>
        <begin position="803"/>
        <end position="907"/>
    </location>
</feature>
<evidence type="ECO:0000313" key="9">
    <source>
        <dbReference type="EMBL" id="KAK2578301.1"/>
    </source>
</evidence>
<dbReference type="GO" id="GO:0004519">
    <property type="term" value="F:endonuclease activity"/>
    <property type="evidence" value="ECO:0007669"/>
    <property type="project" value="UniProtKB-KW"/>
</dbReference>
<dbReference type="InterPro" id="IPR043128">
    <property type="entry name" value="Rev_trsase/Diguanyl_cyclase"/>
</dbReference>
<evidence type="ECO:0000256" key="6">
    <source>
        <dbReference type="ARBA" id="ARBA00022918"/>
    </source>
</evidence>
<dbReference type="Gene3D" id="3.30.420.10">
    <property type="entry name" value="Ribonuclease H-like superfamily/Ribonuclease H"/>
    <property type="match status" value="1"/>
</dbReference>
<dbReference type="InterPro" id="IPR050951">
    <property type="entry name" value="Retrovirus_Pol_polyprotein"/>
</dbReference>
<evidence type="ECO:0000256" key="7">
    <source>
        <dbReference type="ARBA" id="ARBA00023268"/>
    </source>
</evidence>
<keyword evidence="10" id="KW-1185">Reference proteome</keyword>
<keyword evidence="7" id="KW-0511">Multifunctional enzyme</keyword>
<evidence type="ECO:0000313" key="10">
    <source>
        <dbReference type="Proteomes" id="UP001258017"/>
    </source>
</evidence>
<organism evidence="9 10">
    <name type="scientific">Odynerus spinipes</name>
    <dbReference type="NCBI Taxonomy" id="1348599"/>
    <lineage>
        <taxon>Eukaryota</taxon>
        <taxon>Metazoa</taxon>
        <taxon>Ecdysozoa</taxon>
        <taxon>Arthropoda</taxon>
        <taxon>Hexapoda</taxon>
        <taxon>Insecta</taxon>
        <taxon>Pterygota</taxon>
        <taxon>Neoptera</taxon>
        <taxon>Endopterygota</taxon>
        <taxon>Hymenoptera</taxon>
        <taxon>Apocrita</taxon>
        <taxon>Aculeata</taxon>
        <taxon>Vespoidea</taxon>
        <taxon>Vespidae</taxon>
        <taxon>Eumeninae</taxon>
        <taxon>Odynerus</taxon>
    </lineage>
</organism>
<dbReference type="FunFam" id="3.30.70.270:FF:000026">
    <property type="entry name" value="Transposon Ty3-G Gag-Pol polyprotein"/>
    <property type="match status" value="1"/>
</dbReference>
<comment type="caution">
    <text evidence="9">The sequence shown here is derived from an EMBL/GenBank/DDBJ whole genome shotgun (WGS) entry which is preliminary data.</text>
</comment>
<dbReference type="PANTHER" id="PTHR37984">
    <property type="entry name" value="PROTEIN CBG26694"/>
    <property type="match status" value="1"/>
</dbReference>
<dbReference type="EC" id="2.7.7.49" evidence="1"/>
<reference evidence="9" key="1">
    <citation type="submission" date="2021-08" db="EMBL/GenBank/DDBJ databases">
        <authorList>
            <person name="Misof B."/>
            <person name="Oliver O."/>
            <person name="Podsiadlowski L."/>
            <person name="Donath A."/>
            <person name="Peters R."/>
            <person name="Mayer C."/>
            <person name="Rust J."/>
            <person name="Gunkel S."/>
            <person name="Lesny P."/>
            <person name="Martin S."/>
            <person name="Oeyen J.P."/>
            <person name="Petersen M."/>
            <person name="Panagiotis P."/>
            <person name="Wilbrandt J."/>
            <person name="Tanja T."/>
        </authorList>
    </citation>
    <scope>NUCLEOTIDE SEQUENCE</scope>
    <source>
        <strain evidence="9">GBR_01_08_01A</strain>
        <tissue evidence="9">Thorax + abdomen</tissue>
    </source>
</reference>
<dbReference type="Pfam" id="PF17921">
    <property type="entry name" value="Integrase_H2C2"/>
    <property type="match status" value="1"/>
</dbReference>
<keyword evidence="2" id="KW-0808">Transferase</keyword>
<dbReference type="InterPro" id="IPR012337">
    <property type="entry name" value="RNaseH-like_sf"/>
</dbReference>
<proteinExistence type="predicted"/>
<reference evidence="9" key="2">
    <citation type="journal article" date="2023" name="Commun. Biol.">
        <title>Intrasexual cuticular hydrocarbon dimorphism in a wasp sheds light on hydrocarbon biosynthesis genes in Hymenoptera.</title>
        <authorList>
            <person name="Moris V.C."/>
            <person name="Podsiadlowski L."/>
            <person name="Martin S."/>
            <person name="Oeyen J.P."/>
            <person name="Donath A."/>
            <person name="Petersen M."/>
            <person name="Wilbrandt J."/>
            <person name="Misof B."/>
            <person name="Liedtke D."/>
            <person name="Thamm M."/>
            <person name="Scheiner R."/>
            <person name="Schmitt T."/>
            <person name="Niehuis O."/>
        </authorList>
    </citation>
    <scope>NUCLEOTIDE SEQUENCE</scope>
    <source>
        <strain evidence="9">GBR_01_08_01A</strain>
    </source>
</reference>
<dbReference type="CDD" id="cd09274">
    <property type="entry name" value="RNase_HI_RT_Ty3"/>
    <property type="match status" value="1"/>
</dbReference>
<dbReference type="CDD" id="cd00303">
    <property type="entry name" value="retropepsin_like"/>
    <property type="match status" value="1"/>
</dbReference>
<dbReference type="Pfam" id="PF00665">
    <property type="entry name" value="rve"/>
    <property type="match status" value="1"/>
</dbReference>
<evidence type="ECO:0000256" key="5">
    <source>
        <dbReference type="ARBA" id="ARBA00022759"/>
    </source>
</evidence>
<dbReference type="EMBL" id="JAIFRP010000439">
    <property type="protein sequence ID" value="KAK2578301.1"/>
    <property type="molecule type" value="Genomic_DNA"/>
</dbReference>
<sequence length="907" mass="105131">MFESAKDWYSAVRARLTIESEWTEWKRIFLETFADKSWKQVHYAYKFKWISGSLLDYALKKEKLLLETEPEMTTTSRINHIVVGLPSDIHEKLDKEEITTTEKLMNQLRRYSSATDRIPSNPPQKLIPGIAVQQTKNKNKAPGPTVRKPCSICESIGKPNRYHPPEICWNRKINNEKKTEESKMLNVLLNRSRAIEAVYDSGSNVTLIDEKLIKDFEGSVKNNTEFLRTISGVQKSNSRVRVALKIHKREHLVDMYVVKNNNFSYNILLGLDTIKQFCLSQDENLNILQRTKEDKLERVSATEKGARLPVTCTETLIESDLKRKLRHLQHSDQKGLLKALRTHSAIFTNNKYDVGQVKNEEAQIRLTEHRYISKKPYRCSIPDQEEIDSQVSNLLKADLIEESSSPFAAPVTLAYKKEDGRKSRLCIDFRDLNEILVIESQPFPRIEDTISEVRYLGHVLGCNTVRPQSDNLTSIRNFPEPTSKKNVRQFLGKVNFYHKYIPNSAKLLNPLHELLKECNPFIWSSECHTVFQTVKNMLCQAPILAIFDPAKTTFIFTDASGIRIGAILKQVQSDGELLPVAYFSRKLSPSQKKWKATYLECYAIKEAIRYWQHWLLGIKFTVISDHKPLENLKLKARTDEILGDMVYYLSQNNFSVRYSPGTTNQEADALSRNPVLEEFQNEDDILQIVNMVTLEEIKKDQAEADARERKKNTFYQRNKIWFKKHTNRERIVVSQDFGKKLIHRIHLYYGHIGTTHMINKIRQYYYFPAMDKLVKQYYETCEICKKGKTRYGRPTGFLSQLGPAEKPYQIMSLDTIGGFAGCRSPKKYLHLLVDHFTRYAFAYTSKTQSAKDFIKLVQPILKKNQIQIILADQYPAIRSGEFQRFLKRNRVNIVFTTVNCPSSNGLN</sequence>
<dbReference type="Proteomes" id="UP001258017">
    <property type="component" value="Unassembled WGS sequence"/>
</dbReference>
<evidence type="ECO:0000256" key="4">
    <source>
        <dbReference type="ARBA" id="ARBA00022722"/>
    </source>
</evidence>
<dbReference type="Gene3D" id="3.30.70.270">
    <property type="match status" value="2"/>
</dbReference>
<dbReference type="Gene3D" id="1.10.340.70">
    <property type="match status" value="1"/>
</dbReference>
<dbReference type="FunFam" id="3.10.20.370:FF:000001">
    <property type="entry name" value="Retrovirus-related Pol polyprotein from transposon 17.6-like protein"/>
    <property type="match status" value="1"/>
</dbReference>
<dbReference type="GO" id="GO:0042575">
    <property type="term" value="C:DNA polymerase complex"/>
    <property type="evidence" value="ECO:0007669"/>
    <property type="project" value="UniProtKB-ARBA"/>
</dbReference>
<dbReference type="Pfam" id="PF17919">
    <property type="entry name" value="RT_RNaseH_2"/>
    <property type="match status" value="1"/>
</dbReference>
<dbReference type="InterPro" id="IPR043502">
    <property type="entry name" value="DNA/RNA_pol_sf"/>
</dbReference>
<dbReference type="Gene3D" id="2.40.70.10">
    <property type="entry name" value="Acid Proteases"/>
    <property type="match status" value="1"/>
</dbReference>
<dbReference type="InterPro" id="IPR041577">
    <property type="entry name" value="RT_RNaseH_2"/>
</dbReference>
<dbReference type="PROSITE" id="PS50994">
    <property type="entry name" value="INTEGRASE"/>
    <property type="match status" value="1"/>
</dbReference>
<accession>A0AAD9RFX6</accession>
<dbReference type="AlphaFoldDB" id="A0AAD9RFX6"/>
<keyword evidence="4" id="KW-0540">Nuclease</keyword>
<evidence type="ECO:0000259" key="8">
    <source>
        <dbReference type="PROSITE" id="PS50994"/>
    </source>
</evidence>
<keyword evidence="5" id="KW-0255">Endonuclease</keyword>
<dbReference type="Gene3D" id="3.10.10.10">
    <property type="entry name" value="HIV Type 1 Reverse Transcriptase, subunit A, domain 1"/>
    <property type="match status" value="1"/>
</dbReference>
<evidence type="ECO:0000256" key="3">
    <source>
        <dbReference type="ARBA" id="ARBA00022695"/>
    </source>
</evidence>
<dbReference type="SUPFAM" id="SSF50630">
    <property type="entry name" value="Acid proteases"/>
    <property type="match status" value="1"/>
</dbReference>
<dbReference type="SUPFAM" id="SSF56672">
    <property type="entry name" value="DNA/RNA polymerases"/>
    <property type="match status" value="1"/>
</dbReference>
<gene>
    <name evidence="9" type="ORF">KPH14_011923</name>
</gene>
<keyword evidence="5" id="KW-0378">Hydrolase</keyword>
<dbReference type="GO" id="GO:0015074">
    <property type="term" value="P:DNA integration"/>
    <property type="evidence" value="ECO:0007669"/>
    <property type="project" value="InterPro"/>
</dbReference>